<keyword evidence="4" id="KW-1185">Reference proteome</keyword>
<feature type="region of interest" description="Disordered" evidence="1">
    <location>
        <begin position="289"/>
        <end position="471"/>
    </location>
</feature>
<feature type="domain" description="C2H2-type" evidence="2">
    <location>
        <begin position="4"/>
        <end position="28"/>
    </location>
</feature>
<accession>D3B014</accession>
<feature type="compositionally biased region" description="Basic residues" evidence="1">
    <location>
        <begin position="461"/>
        <end position="471"/>
    </location>
</feature>
<organism evidence="3 4">
    <name type="scientific">Heterostelium pallidum (strain ATCC 26659 / Pp 5 / PN500)</name>
    <name type="common">Cellular slime mold</name>
    <name type="synonym">Polysphondylium pallidum</name>
    <dbReference type="NCBI Taxonomy" id="670386"/>
    <lineage>
        <taxon>Eukaryota</taxon>
        <taxon>Amoebozoa</taxon>
        <taxon>Evosea</taxon>
        <taxon>Eumycetozoa</taxon>
        <taxon>Dictyostelia</taxon>
        <taxon>Acytosteliales</taxon>
        <taxon>Acytosteliaceae</taxon>
        <taxon>Heterostelium</taxon>
    </lineage>
</organism>
<dbReference type="InParanoid" id="D3B014"/>
<feature type="compositionally biased region" description="Acidic residues" evidence="1">
    <location>
        <begin position="434"/>
        <end position="458"/>
    </location>
</feature>
<feature type="compositionally biased region" description="Basic residues" evidence="1">
    <location>
        <begin position="404"/>
        <end position="429"/>
    </location>
</feature>
<evidence type="ECO:0000313" key="3">
    <source>
        <dbReference type="EMBL" id="EFA84638.1"/>
    </source>
</evidence>
<dbReference type="RefSeq" id="XP_020436751.1">
    <property type="nucleotide sequence ID" value="XM_020572634.1"/>
</dbReference>
<sequence length="471" mass="54786">MTKCIHTDCTMHFDRPFHLKRHEEDATHYCKNAAECEKNMAGRPSKHKDPTPHHCEPCNAYFSRPEDLTRHLGSLKHRNVMLEGVKQVQNTEYDVDQTVTNLINGIAEQQREMTDIEKLEHLHQTHPITIIVADEDEGTHSGIFVNFLAVFRDLLKDHKLIKTNVKITLKLGYKLYHVGNGQQEKTKFFVCGTMGIVDPAPPSNAQFKDRPFIVYHGSEDIIEFVTKLQQLADEINIYSGESCIPLDGVKYNVTIEFADQSPMAADTTTGECEVYLENLWLHNHEHHGDTTVEFTDSNPSSKSITKEEHHETEREEEENNDAADNDDDDDEEIRKVPPKKRVRPSKSKAKEKDEEIKSPKKRGRPSAVKKESDEEEEEEEEEDERKEKEESMEEDEEEEEKEKDKKKKSKKKEKEKKKEKAKRKGKSKKSKQDEEIDIEFTEGEDDDEEEEEEEEEEERSSKHKQKKSRNK</sequence>
<dbReference type="Proteomes" id="UP000001396">
    <property type="component" value="Unassembled WGS sequence"/>
</dbReference>
<feature type="compositionally biased region" description="Basic and acidic residues" evidence="1">
    <location>
        <begin position="304"/>
        <end position="313"/>
    </location>
</feature>
<comment type="caution">
    <text evidence="3">The sequence shown here is derived from an EMBL/GenBank/DDBJ whole genome shotgun (WGS) entry which is preliminary data.</text>
</comment>
<feature type="compositionally biased region" description="Basic residues" evidence="1">
    <location>
        <begin position="336"/>
        <end position="347"/>
    </location>
</feature>
<dbReference type="InterPro" id="IPR013087">
    <property type="entry name" value="Znf_C2H2_type"/>
</dbReference>
<feature type="compositionally biased region" description="Basic and acidic residues" evidence="1">
    <location>
        <begin position="348"/>
        <end position="358"/>
    </location>
</feature>
<feature type="compositionally biased region" description="Acidic residues" evidence="1">
    <location>
        <begin position="314"/>
        <end position="331"/>
    </location>
</feature>
<dbReference type="EMBL" id="ADBJ01000008">
    <property type="protein sequence ID" value="EFA84638.1"/>
    <property type="molecule type" value="Genomic_DNA"/>
</dbReference>
<proteinExistence type="predicted"/>
<dbReference type="GeneID" id="31357157"/>
<protein>
    <recommendedName>
        <fullName evidence="2">C2H2-type domain-containing protein</fullName>
    </recommendedName>
</protein>
<dbReference type="PROSITE" id="PS00028">
    <property type="entry name" value="ZINC_FINGER_C2H2_1"/>
    <property type="match status" value="2"/>
</dbReference>
<evidence type="ECO:0000259" key="2">
    <source>
        <dbReference type="PROSITE" id="PS00028"/>
    </source>
</evidence>
<feature type="domain" description="C2H2-type" evidence="2">
    <location>
        <begin position="55"/>
        <end position="77"/>
    </location>
</feature>
<evidence type="ECO:0000313" key="4">
    <source>
        <dbReference type="Proteomes" id="UP000001396"/>
    </source>
</evidence>
<reference evidence="3 4" key="1">
    <citation type="journal article" date="2011" name="Genome Res.">
        <title>Phylogeny-wide analysis of social amoeba genomes highlights ancient origins for complex intercellular communication.</title>
        <authorList>
            <person name="Heidel A.J."/>
            <person name="Lawal H.M."/>
            <person name="Felder M."/>
            <person name="Schilde C."/>
            <person name="Helps N.R."/>
            <person name="Tunggal B."/>
            <person name="Rivero F."/>
            <person name="John U."/>
            <person name="Schleicher M."/>
            <person name="Eichinger L."/>
            <person name="Platzer M."/>
            <person name="Noegel A.A."/>
            <person name="Schaap P."/>
            <person name="Gloeckner G."/>
        </authorList>
    </citation>
    <scope>NUCLEOTIDE SEQUENCE [LARGE SCALE GENOMIC DNA]</scope>
    <source>
        <strain evidence="4">ATCC 26659 / Pp 5 / PN500</strain>
    </source>
</reference>
<feature type="compositionally biased region" description="Acidic residues" evidence="1">
    <location>
        <begin position="373"/>
        <end position="401"/>
    </location>
</feature>
<dbReference type="SMART" id="SM00355">
    <property type="entry name" value="ZnF_C2H2"/>
    <property type="match status" value="2"/>
</dbReference>
<name>D3B014_HETP5</name>
<evidence type="ECO:0000256" key="1">
    <source>
        <dbReference type="SAM" id="MobiDB-lite"/>
    </source>
</evidence>
<gene>
    <name evidence="3" type="ORF">PPL_01628</name>
</gene>
<feature type="compositionally biased region" description="Polar residues" evidence="1">
    <location>
        <begin position="292"/>
        <end position="303"/>
    </location>
</feature>
<dbReference type="AlphaFoldDB" id="D3B014"/>